<protein>
    <recommendedName>
        <fullName evidence="5">ABC transporter substrate-binding protein</fullName>
    </recommendedName>
</protein>
<evidence type="ECO:0008006" key="5">
    <source>
        <dbReference type="Google" id="ProtNLM"/>
    </source>
</evidence>
<evidence type="ECO:0000256" key="2">
    <source>
        <dbReference type="SAM" id="Phobius"/>
    </source>
</evidence>
<name>A0A4D4J3T2_9PSEU</name>
<gene>
    <name evidence="3" type="ORF">GTS_02800</name>
</gene>
<proteinExistence type="predicted"/>
<reference evidence="4" key="1">
    <citation type="submission" date="2019-04" db="EMBL/GenBank/DDBJ databases">
        <title>Draft genome sequence of Pseudonocardiaceae bacterium SL3-2-4.</title>
        <authorList>
            <person name="Ningsih F."/>
            <person name="Yokota A."/>
            <person name="Sakai Y."/>
            <person name="Nanatani K."/>
            <person name="Yabe S."/>
            <person name="Oetari A."/>
            <person name="Sjamsuridzal W."/>
        </authorList>
    </citation>
    <scope>NUCLEOTIDE SEQUENCE [LARGE SCALE GENOMIC DNA]</scope>
    <source>
        <strain evidence="4">SL3-2-4</strain>
    </source>
</reference>
<keyword evidence="2" id="KW-0472">Membrane</keyword>
<feature type="region of interest" description="Disordered" evidence="1">
    <location>
        <begin position="360"/>
        <end position="382"/>
    </location>
</feature>
<dbReference type="Pfam" id="PF13531">
    <property type="entry name" value="SBP_bac_11"/>
    <property type="match status" value="1"/>
</dbReference>
<evidence type="ECO:0000313" key="3">
    <source>
        <dbReference type="EMBL" id="GDY28647.1"/>
    </source>
</evidence>
<keyword evidence="4" id="KW-1185">Reference proteome</keyword>
<dbReference type="Proteomes" id="UP000298860">
    <property type="component" value="Unassembled WGS sequence"/>
</dbReference>
<feature type="transmembrane region" description="Helical" evidence="2">
    <location>
        <begin position="20"/>
        <end position="39"/>
    </location>
</feature>
<evidence type="ECO:0000313" key="4">
    <source>
        <dbReference type="Proteomes" id="UP000298860"/>
    </source>
</evidence>
<accession>A0A4D4J3T2</accession>
<dbReference type="SUPFAM" id="SSF53850">
    <property type="entry name" value="Periplasmic binding protein-like II"/>
    <property type="match status" value="1"/>
</dbReference>
<comment type="caution">
    <text evidence="3">The sequence shown here is derived from an EMBL/GenBank/DDBJ whole genome shotgun (WGS) entry which is preliminary data.</text>
</comment>
<organism evidence="3 4">
    <name type="scientific">Gandjariella thermophila</name>
    <dbReference type="NCBI Taxonomy" id="1931992"/>
    <lineage>
        <taxon>Bacteria</taxon>
        <taxon>Bacillati</taxon>
        <taxon>Actinomycetota</taxon>
        <taxon>Actinomycetes</taxon>
        <taxon>Pseudonocardiales</taxon>
        <taxon>Pseudonocardiaceae</taxon>
        <taxon>Gandjariella</taxon>
    </lineage>
</organism>
<dbReference type="RefSeq" id="WP_192909329.1">
    <property type="nucleotide sequence ID" value="NZ_BJFL01000001.1"/>
</dbReference>
<keyword evidence="2" id="KW-0812">Transmembrane</keyword>
<keyword evidence="2" id="KW-1133">Transmembrane helix</keyword>
<evidence type="ECO:0000256" key="1">
    <source>
        <dbReference type="SAM" id="MobiDB-lite"/>
    </source>
</evidence>
<dbReference type="EMBL" id="BJFL01000001">
    <property type="protein sequence ID" value="GDY28647.1"/>
    <property type="molecule type" value="Genomic_DNA"/>
</dbReference>
<feature type="region of interest" description="Disordered" evidence="1">
    <location>
        <begin position="293"/>
        <end position="312"/>
    </location>
</feature>
<dbReference type="AlphaFoldDB" id="A0A4D4J3T2"/>
<sequence>MARHRTRETRVQRGIARWPLLVLGMVVLIVLGWLGYTWIGGVLQRRAAAQAESCPAGEEAVHVAAAPGIAEAIQQAGNAWNRQRPVVLDHCMHVEVQSIDPQTTFAGLTQTWDDARLGPKPQAWVPDSTVWVNRLIAQNAGLVGAPARGLATSPVLLAVPQPGEQALLGGNGFGWSDLPALTSAPDGWARYGRPEWGRFVVAVPDPAGNAASALALQSTVAGTTAQSTGPVTAQVLDQQPARDLLARLSGAQPARVPATTVGALGALDRVDMPSGAFTAVPVFEVDLYRHNLSKDGTSPTRPLSGVSPGGATPAADFPLLPLAAPWADDAQQRAAQQFRDFLTEPAQQRLFARAGLRVPASAEHPDPSPGIRWAPTAQPLAPADAATTQQLTAAWTAGLRAAVQGR</sequence>